<dbReference type="InterPro" id="IPR050696">
    <property type="entry name" value="FtsA/MreB"/>
</dbReference>
<evidence type="ECO:0000256" key="1">
    <source>
        <dbReference type="ARBA" id="ARBA00022475"/>
    </source>
</evidence>
<keyword evidence="4" id="KW-0131">Cell cycle</keyword>
<dbReference type="GO" id="GO:0032153">
    <property type="term" value="C:cell division site"/>
    <property type="evidence" value="ECO:0007669"/>
    <property type="project" value="TreeGrafter"/>
</dbReference>
<evidence type="ECO:0000256" key="4">
    <source>
        <dbReference type="ARBA" id="ARBA00023306"/>
    </source>
</evidence>
<evidence type="ECO:0000259" key="5">
    <source>
        <dbReference type="SMART" id="SM00842"/>
    </source>
</evidence>
<evidence type="ECO:0000313" key="6">
    <source>
        <dbReference type="EMBL" id="SVA12909.1"/>
    </source>
</evidence>
<dbReference type="GO" id="GO:0009898">
    <property type="term" value="C:cytoplasmic side of plasma membrane"/>
    <property type="evidence" value="ECO:0007669"/>
    <property type="project" value="TreeGrafter"/>
</dbReference>
<accession>A0A381TAY4</accession>
<keyword evidence="2" id="KW-0132">Cell division</keyword>
<dbReference type="NCBIfam" id="TIGR01174">
    <property type="entry name" value="ftsA"/>
    <property type="match status" value="1"/>
</dbReference>
<dbReference type="PANTHER" id="PTHR32432">
    <property type="entry name" value="CELL DIVISION PROTEIN FTSA-RELATED"/>
    <property type="match status" value="1"/>
</dbReference>
<dbReference type="Pfam" id="PF02491">
    <property type="entry name" value="SHS2_FTSA"/>
    <property type="match status" value="1"/>
</dbReference>
<sequence length="436" mass="47014">MMQDNFRVAIDIGTTKVCTIIARKRPDHRVEVTGISVVQCDGMSKGLVVDSEAVTSAVVKSIASASEDAGVEVDTVYAGLTGSHVESSNRWTSVPRAEGMRVITDIDLSSAMAASSAIDLADDRKLLHVIPRSYALDGLHGVRNPLGMHTGELHVESHVITGSVSKIGELENAISNAGVGISSVVVEPLASAHAVLTADEREEGAILVDVGGGTSDIAVYHDGAVIHTSVIPVGGYQFSNDLSIAFDIDFDEAEQLKIQHGTAAPELTGMKEEITLNPHSMHQPLIITKREVGQILKERASELFRMIQFKLEEPHLVHVPSDRIIFTGGGAKLEGFLNIAKYIFQRKVRLGTPRGLDGMPPGTNDPAYSAAAGIALWGMRNLPANSHAERRKPLQLRIKLSQSKKLWANAWSIVHKWFSKGKPKDKQTLKKEIAGA</sequence>
<feature type="domain" description="SHS2" evidence="5">
    <location>
        <begin position="7"/>
        <end position="195"/>
    </location>
</feature>
<organism evidence="6">
    <name type="scientific">marine metagenome</name>
    <dbReference type="NCBI Taxonomy" id="408172"/>
    <lineage>
        <taxon>unclassified sequences</taxon>
        <taxon>metagenomes</taxon>
        <taxon>ecological metagenomes</taxon>
    </lineage>
</organism>
<dbReference type="AlphaFoldDB" id="A0A381TAY4"/>
<proteinExistence type="inferred from homology"/>
<dbReference type="GO" id="GO:0051301">
    <property type="term" value="P:cell division"/>
    <property type="evidence" value="ECO:0007669"/>
    <property type="project" value="UniProtKB-KW"/>
</dbReference>
<dbReference type="Gene3D" id="3.30.420.40">
    <property type="match status" value="1"/>
</dbReference>
<dbReference type="InterPro" id="IPR020823">
    <property type="entry name" value="Cell_div_FtsA"/>
</dbReference>
<evidence type="ECO:0000256" key="3">
    <source>
        <dbReference type="ARBA" id="ARBA00023136"/>
    </source>
</evidence>
<keyword evidence="3" id="KW-0472">Membrane</keyword>
<keyword evidence="1" id="KW-1003">Cell membrane</keyword>
<dbReference type="HAMAP" id="MF_02033">
    <property type="entry name" value="FtsA"/>
    <property type="match status" value="1"/>
</dbReference>
<dbReference type="Gene3D" id="3.30.1490.110">
    <property type="match status" value="1"/>
</dbReference>
<dbReference type="PIRSF" id="PIRSF003101">
    <property type="entry name" value="FtsA"/>
    <property type="match status" value="1"/>
</dbReference>
<gene>
    <name evidence="6" type="ORF">METZ01_LOCUS65763</name>
</gene>
<dbReference type="Pfam" id="PF14450">
    <property type="entry name" value="FtsA"/>
    <property type="match status" value="1"/>
</dbReference>
<dbReference type="SMART" id="SM00842">
    <property type="entry name" value="FtsA"/>
    <property type="match status" value="1"/>
</dbReference>
<dbReference type="SUPFAM" id="SSF53067">
    <property type="entry name" value="Actin-like ATPase domain"/>
    <property type="match status" value="2"/>
</dbReference>
<reference evidence="6" key="1">
    <citation type="submission" date="2018-05" db="EMBL/GenBank/DDBJ databases">
        <authorList>
            <person name="Lanie J.A."/>
            <person name="Ng W.-L."/>
            <person name="Kazmierczak K.M."/>
            <person name="Andrzejewski T.M."/>
            <person name="Davidsen T.M."/>
            <person name="Wayne K.J."/>
            <person name="Tettelin H."/>
            <person name="Glass J.I."/>
            <person name="Rusch D."/>
            <person name="Podicherti R."/>
            <person name="Tsui H.-C.T."/>
            <person name="Winkler M.E."/>
        </authorList>
    </citation>
    <scope>NUCLEOTIDE SEQUENCE</scope>
</reference>
<dbReference type="CDD" id="cd24048">
    <property type="entry name" value="ASKHA_NBD_FtsA"/>
    <property type="match status" value="1"/>
</dbReference>
<dbReference type="InterPro" id="IPR003494">
    <property type="entry name" value="SHS2_FtsA"/>
</dbReference>
<dbReference type="InterPro" id="IPR043129">
    <property type="entry name" value="ATPase_NBD"/>
</dbReference>
<protein>
    <recommendedName>
        <fullName evidence="5">SHS2 domain-containing protein</fullName>
    </recommendedName>
</protein>
<dbReference type="EMBL" id="UINC01004244">
    <property type="protein sequence ID" value="SVA12909.1"/>
    <property type="molecule type" value="Genomic_DNA"/>
</dbReference>
<name>A0A381TAY4_9ZZZZ</name>
<dbReference type="PANTHER" id="PTHR32432:SF4">
    <property type="entry name" value="CELL DIVISION PROTEIN FTSA"/>
    <property type="match status" value="1"/>
</dbReference>
<evidence type="ECO:0000256" key="2">
    <source>
        <dbReference type="ARBA" id="ARBA00022618"/>
    </source>
</evidence>